<dbReference type="PANTHER" id="PTHR30055:SF148">
    <property type="entry name" value="TETR-FAMILY TRANSCRIPTIONAL REGULATOR"/>
    <property type="match status" value="1"/>
</dbReference>
<keyword evidence="7" id="KW-1185">Reference proteome</keyword>
<organism evidence="6 7">
    <name type="scientific">Nesterenkonia xinjiangensis</name>
    <dbReference type="NCBI Taxonomy" id="225327"/>
    <lineage>
        <taxon>Bacteria</taxon>
        <taxon>Bacillati</taxon>
        <taxon>Actinomycetota</taxon>
        <taxon>Actinomycetes</taxon>
        <taxon>Micrococcales</taxon>
        <taxon>Micrococcaceae</taxon>
        <taxon>Nesterenkonia</taxon>
    </lineage>
</organism>
<accession>A0A7Z0GM23</accession>
<dbReference type="InterPro" id="IPR009057">
    <property type="entry name" value="Homeodomain-like_sf"/>
</dbReference>
<feature type="domain" description="HTH tetR-type" evidence="5">
    <location>
        <begin position="18"/>
        <end position="80"/>
    </location>
</feature>
<protein>
    <submittedName>
        <fullName evidence="6">AcrR family transcriptional regulator</fullName>
    </submittedName>
</protein>
<evidence type="ECO:0000259" key="5">
    <source>
        <dbReference type="PROSITE" id="PS50977"/>
    </source>
</evidence>
<dbReference type="Pfam" id="PF16859">
    <property type="entry name" value="TetR_C_11"/>
    <property type="match status" value="1"/>
</dbReference>
<dbReference type="PANTHER" id="PTHR30055">
    <property type="entry name" value="HTH-TYPE TRANSCRIPTIONAL REGULATOR RUTR"/>
    <property type="match status" value="1"/>
</dbReference>
<keyword evidence="2 4" id="KW-0238">DNA-binding</keyword>
<evidence type="ECO:0000313" key="7">
    <source>
        <dbReference type="Proteomes" id="UP000535437"/>
    </source>
</evidence>
<dbReference type="InterPro" id="IPR036271">
    <property type="entry name" value="Tet_transcr_reg_TetR-rel_C_sf"/>
</dbReference>
<dbReference type="AlphaFoldDB" id="A0A7Z0GM23"/>
<evidence type="ECO:0000256" key="2">
    <source>
        <dbReference type="ARBA" id="ARBA00023125"/>
    </source>
</evidence>
<dbReference type="Gene3D" id="1.10.357.10">
    <property type="entry name" value="Tetracycline Repressor, domain 2"/>
    <property type="match status" value="1"/>
</dbReference>
<dbReference type="InterPro" id="IPR011075">
    <property type="entry name" value="TetR_C"/>
</dbReference>
<dbReference type="RefSeq" id="WP_218881913.1">
    <property type="nucleotide sequence ID" value="NZ_BAAALL010000005.1"/>
</dbReference>
<dbReference type="GO" id="GO:0003700">
    <property type="term" value="F:DNA-binding transcription factor activity"/>
    <property type="evidence" value="ECO:0007669"/>
    <property type="project" value="TreeGrafter"/>
</dbReference>
<keyword evidence="3" id="KW-0804">Transcription</keyword>
<sequence>MTEDVPIAETRRGRPRSAAAHQAVLAATARLLTCGDLEYDDLTVEGIAAEAGVGKQTIYRWWPQKAAVVLEALLTGHLQLDFAQVPDTGDLRADLHTWVDQTLDEAFTEGYRSMARSLISALLAGAAHNEGFQAVTRIWEDSPVADRLRQEREAGHLRADLDASSAAAAIASPLVLRLLTSGRPEAAWAHALVDTALDGARTR</sequence>
<keyword evidence="1" id="KW-0805">Transcription regulation</keyword>
<feature type="DNA-binding region" description="H-T-H motif" evidence="4">
    <location>
        <begin position="43"/>
        <end position="62"/>
    </location>
</feature>
<comment type="caution">
    <text evidence="6">The sequence shown here is derived from an EMBL/GenBank/DDBJ whole genome shotgun (WGS) entry which is preliminary data.</text>
</comment>
<proteinExistence type="predicted"/>
<dbReference type="InterPro" id="IPR001647">
    <property type="entry name" value="HTH_TetR"/>
</dbReference>
<dbReference type="Proteomes" id="UP000535437">
    <property type="component" value="Unassembled WGS sequence"/>
</dbReference>
<evidence type="ECO:0000313" key="6">
    <source>
        <dbReference type="EMBL" id="NYJ78476.1"/>
    </source>
</evidence>
<dbReference type="PROSITE" id="PS50977">
    <property type="entry name" value="HTH_TETR_2"/>
    <property type="match status" value="1"/>
</dbReference>
<gene>
    <name evidence="6" type="ORF">HNR09_001887</name>
</gene>
<evidence type="ECO:0000256" key="1">
    <source>
        <dbReference type="ARBA" id="ARBA00023015"/>
    </source>
</evidence>
<dbReference type="Gene3D" id="1.10.10.60">
    <property type="entry name" value="Homeodomain-like"/>
    <property type="match status" value="1"/>
</dbReference>
<dbReference type="Pfam" id="PF00440">
    <property type="entry name" value="TetR_N"/>
    <property type="match status" value="1"/>
</dbReference>
<dbReference type="InterPro" id="IPR050109">
    <property type="entry name" value="HTH-type_TetR-like_transc_reg"/>
</dbReference>
<evidence type="ECO:0000256" key="3">
    <source>
        <dbReference type="ARBA" id="ARBA00023163"/>
    </source>
</evidence>
<evidence type="ECO:0000256" key="4">
    <source>
        <dbReference type="PROSITE-ProRule" id="PRU00335"/>
    </source>
</evidence>
<dbReference type="GO" id="GO:0000976">
    <property type="term" value="F:transcription cis-regulatory region binding"/>
    <property type="evidence" value="ECO:0007669"/>
    <property type="project" value="TreeGrafter"/>
</dbReference>
<reference evidence="6 7" key="1">
    <citation type="submission" date="2020-07" db="EMBL/GenBank/DDBJ databases">
        <title>Sequencing the genomes of 1000 actinobacteria strains.</title>
        <authorList>
            <person name="Klenk H.-P."/>
        </authorList>
    </citation>
    <scope>NUCLEOTIDE SEQUENCE [LARGE SCALE GENOMIC DNA]</scope>
    <source>
        <strain evidence="6 7">DSM 15475</strain>
    </source>
</reference>
<dbReference type="EMBL" id="JACCFY010000001">
    <property type="protein sequence ID" value="NYJ78476.1"/>
    <property type="molecule type" value="Genomic_DNA"/>
</dbReference>
<dbReference type="SUPFAM" id="SSF46689">
    <property type="entry name" value="Homeodomain-like"/>
    <property type="match status" value="1"/>
</dbReference>
<name>A0A7Z0GM23_9MICC</name>
<dbReference type="SUPFAM" id="SSF48498">
    <property type="entry name" value="Tetracyclin repressor-like, C-terminal domain"/>
    <property type="match status" value="1"/>
</dbReference>